<reference evidence="1 2" key="1">
    <citation type="submission" date="2018-02" db="EMBL/GenBank/DDBJ databases">
        <title>novel marine gammaproteobacteria from coastal saline agro ecosystem.</title>
        <authorList>
            <person name="Krishnan R."/>
            <person name="Ramesh Kumar N."/>
        </authorList>
    </citation>
    <scope>NUCLEOTIDE SEQUENCE [LARGE SCALE GENOMIC DNA]</scope>
    <source>
        <strain evidence="1 2">228</strain>
    </source>
</reference>
<evidence type="ECO:0000313" key="2">
    <source>
        <dbReference type="Proteomes" id="UP000238196"/>
    </source>
</evidence>
<protein>
    <submittedName>
        <fullName evidence="1">Uncharacterized protein</fullName>
    </submittedName>
</protein>
<dbReference type="OrthoDB" id="9995298at2"/>
<sequence length="135" mass="16152">MKMAWFWLLAVVMIAAGVYHSLRIKDQVKLVEQTGFHIDKRFFSSPSLALDDRHQQLALIYSQRFEVRPYKDVVAFQRHYRTLDHGNNQGLYIALYWQQSDDPMLLKADRESEWDAWSAELRQRFDERPTVRVLH</sequence>
<gene>
    <name evidence="1" type="ORF">C4K68_16115</name>
</gene>
<name>A0A2S5KNJ4_9PROT</name>
<organism evidence="1 2">
    <name type="scientific">Proteobacteria bacterium 228</name>
    <dbReference type="NCBI Taxonomy" id="2083153"/>
    <lineage>
        <taxon>Bacteria</taxon>
        <taxon>Pseudomonadati</taxon>
        <taxon>Pseudomonadota</taxon>
    </lineage>
</organism>
<evidence type="ECO:0000313" key="1">
    <source>
        <dbReference type="EMBL" id="PPC76310.1"/>
    </source>
</evidence>
<proteinExistence type="predicted"/>
<dbReference type="AlphaFoldDB" id="A0A2S5KNJ4"/>
<dbReference type="Proteomes" id="UP000238196">
    <property type="component" value="Unassembled WGS sequence"/>
</dbReference>
<comment type="caution">
    <text evidence="1">The sequence shown here is derived from an EMBL/GenBank/DDBJ whole genome shotgun (WGS) entry which is preliminary data.</text>
</comment>
<accession>A0A2S5KNJ4</accession>
<dbReference type="EMBL" id="PRLP01000054">
    <property type="protein sequence ID" value="PPC76310.1"/>
    <property type="molecule type" value="Genomic_DNA"/>
</dbReference>